<evidence type="ECO:0000256" key="1">
    <source>
        <dbReference type="ARBA" id="ARBA00004141"/>
    </source>
</evidence>
<evidence type="ECO:0000256" key="6">
    <source>
        <dbReference type="ARBA" id="ARBA00022989"/>
    </source>
</evidence>
<dbReference type="GO" id="GO:0016020">
    <property type="term" value="C:membrane"/>
    <property type="evidence" value="ECO:0007669"/>
    <property type="project" value="UniProtKB-SubCell"/>
</dbReference>
<comment type="pathway">
    <text evidence="2">Secondary metabolite biosynthesis.</text>
</comment>
<evidence type="ECO:0000256" key="3">
    <source>
        <dbReference type="ARBA" id="ARBA00007282"/>
    </source>
</evidence>
<dbReference type="InterPro" id="IPR044851">
    <property type="entry name" value="Wax_synthase"/>
</dbReference>
<feature type="region of interest" description="Disordered" evidence="8">
    <location>
        <begin position="91"/>
        <end position="112"/>
    </location>
</feature>
<evidence type="ECO:0000256" key="9">
    <source>
        <dbReference type="SAM" id="Phobius"/>
    </source>
</evidence>
<evidence type="ECO:0000256" key="7">
    <source>
        <dbReference type="ARBA" id="ARBA00023136"/>
    </source>
</evidence>
<dbReference type="EMBL" id="JH971428">
    <property type="protein sequence ID" value="EKM74786.1"/>
    <property type="molecule type" value="Genomic_DNA"/>
</dbReference>
<feature type="transmembrane region" description="Helical" evidence="9">
    <location>
        <begin position="322"/>
        <end position="346"/>
    </location>
</feature>
<evidence type="ECO:0000313" key="12">
    <source>
        <dbReference type="Proteomes" id="UP000008493"/>
    </source>
</evidence>
<feature type="transmembrane region" description="Helical" evidence="9">
    <location>
        <begin position="358"/>
        <end position="376"/>
    </location>
</feature>
<dbReference type="KEGG" id="abp:AGABI1DRAFT80717"/>
<dbReference type="OMA" id="GIGWNWR"/>
<sequence length="411" mass="46541">MEKCPYSPFLHIFCQFLVFTTLILPPSFPSSLRRLFFIPIAAITYHLAFRSSTGDVFTDFGVASGIISQGVVALDFVLLHDPRFELRQKKRRELAKGKDKGEQGDTLDGGPGKTLMERVAWAFSLLVNPRGYGWSNEPAPGILPPRPPANLTRPRFLINQLLKLLFLVSLEVAAYVLNDYNPTMRRNSVIWHSSWPLRAIAVLGACAAGYARINMCYCLSAIITVALGLSEPQGWPNLYGNIWDAWSVGMFWSRVWHQMLRRVSPPNFFFVKFQSSCFLTFNFQPLCQRNMVYDFLRLFVVFLVSGIIHGAGGYMTLDAFDFNFVLFFILQPPVIVLEKFALPLLFSDPKNPNTFERLFGIGFVLGWFTLTAPLFVDSMIRVGLFEDEKGTLGYLVVNYLLPRVGIELGRS</sequence>
<dbReference type="Pfam" id="PF13813">
    <property type="entry name" value="MBOAT_2"/>
    <property type="match status" value="1"/>
</dbReference>
<dbReference type="GO" id="GO:0008374">
    <property type="term" value="F:O-acyltransferase activity"/>
    <property type="evidence" value="ECO:0007669"/>
    <property type="project" value="InterPro"/>
</dbReference>
<keyword evidence="5 9" id="KW-0812">Transmembrane</keyword>
<gene>
    <name evidence="11" type="ORF">AGABI1DRAFT_80717</name>
</gene>
<feature type="transmembrane region" description="Helical" evidence="9">
    <location>
        <begin position="295"/>
        <end position="316"/>
    </location>
</feature>
<evidence type="ECO:0000256" key="4">
    <source>
        <dbReference type="ARBA" id="ARBA00022679"/>
    </source>
</evidence>
<protein>
    <recommendedName>
        <fullName evidence="10">Wax synthase domain-containing protein</fullName>
    </recommendedName>
</protein>
<evidence type="ECO:0000259" key="10">
    <source>
        <dbReference type="Pfam" id="PF13813"/>
    </source>
</evidence>
<comment type="similarity">
    <text evidence="3">Belongs to the wax synthase family.</text>
</comment>
<name>K5WHN5_AGABU</name>
<dbReference type="InterPro" id="IPR032805">
    <property type="entry name" value="Wax_synthase_dom"/>
</dbReference>
<feature type="domain" description="Wax synthase" evidence="10">
    <location>
        <begin position="235"/>
        <end position="329"/>
    </location>
</feature>
<keyword evidence="12" id="KW-1185">Reference proteome</keyword>
<dbReference type="PANTHER" id="PTHR31595">
    <property type="entry name" value="LONG-CHAIN-ALCOHOL O-FATTY-ACYLTRANSFERASE 3-RELATED"/>
    <property type="match status" value="1"/>
</dbReference>
<dbReference type="OrthoDB" id="1077582at2759"/>
<dbReference type="GeneID" id="18831690"/>
<dbReference type="GO" id="GO:0006629">
    <property type="term" value="P:lipid metabolic process"/>
    <property type="evidence" value="ECO:0007669"/>
    <property type="project" value="InterPro"/>
</dbReference>
<evidence type="ECO:0000256" key="5">
    <source>
        <dbReference type="ARBA" id="ARBA00022692"/>
    </source>
</evidence>
<feature type="transmembrane region" description="Helical" evidence="9">
    <location>
        <begin position="6"/>
        <end position="24"/>
    </location>
</feature>
<accession>K5WHN5</accession>
<evidence type="ECO:0000256" key="2">
    <source>
        <dbReference type="ARBA" id="ARBA00005179"/>
    </source>
</evidence>
<dbReference type="PANTHER" id="PTHR31595:SF57">
    <property type="entry name" value="OS04G0481900 PROTEIN"/>
    <property type="match status" value="1"/>
</dbReference>
<keyword evidence="6 9" id="KW-1133">Transmembrane helix</keyword>
<reference evidence="12" key="1">
    <citation type="journal article" date="2012" name="Proc. Natl. Acad. Sci. U.S.A.">
        <title>Genome sequence of the button mushroom Agaricus bisporus reveals mechanisms governing adaptation to a humic-rich ecological niche.</title>
        <authorList>
            <person name="Morin E."/>
            <person name="Kohler A."/>
            <person name="Baker A.R."/>
            <person name="Foulongne-Oriol M."/>
            <person name="Lombard V."/>
            <person name="Nagy L.G."/>
            <person name="Ohm R.A."/>
            <person name="Patyshakuliyeva A."/>
            <person name="Brun A."/>
            <person name="Aerts A.L."/>
            <person name="Bailey A.M."/>
            <person name="Billette C."/>
            <person name="Coutinho P.M."/>
            <person name="Deakin G."/>
            <person name="Doddapaneni H."/>
            <person name="Floudas D."/>
            <person name="Grimwood J."/>
            <person name="Hilden K."/>
            <person name="Kuees U."/>
            <person name="LaButti K.M."/>
            <person name="Lapidus A."/>
            <person name="Lindquist E.A."/>
            <person name="Lucas S.M."/>
            <person name="Murat C."/>
            <person name="Riley R.W."/>
            <person name="Salamov A.A."/>
            <person name="Schmutz J."/>
            <person name="Subramanian V."/>
            <person name="Woesten H.A.B."/>
            <person name="Xu J."/>
            <person name="Eastwood D.C."/>
            <person name="Foster G.D."/>
            <person name="Sonnenberg A.S."/>
            <person name="Cullen D."/>
            <person name="de Vries R.P."/>
            <person name="Lundell T."/>
            <person name="Hibbett D.S."/>
            <person name="Henrissat B."/>
            <person name="Burton K.S."/>
            <person name="Kerrigan R.W."/>
            <person name="Challen M.P."/>
            <person name="Grigoriev I.V."/>
            <person name="Martin F."/>
        </authorList>
    </citation>
    <scope>NUCLEOTIDE SEQUENCE [LARGE SCALE GENOMIC DNA]</scope>
    <source>
        <strain evidence="12">JB137-S8 / ATCC MYA-4627 / FGSC 10392</strain>
    </source>
</reference>
<feature type="compositionally biased region" description="Basic and acidic residues" evidence="8">
    <location>
        <begin position="94"/>
        <end position="103"/>
    </location>
</feature>
<dbReference type="eggNOG" id="ENOG502SI5I">
    <property type="taxonomic scope" value="Eukaryota"/>
</dbReference>
<keyword evidence="7 9" id="KW-0472">Membrane</keyword>
<dbReference type="HOGENOM" id="CLU_032731_1_0_1"/>
<keyword evidence="4" id="KW-0808">Transferase</keyword>
<dbReference type="RefSeq" id="XP_007334602.1">
    <property type="nucleotide sequence ID" value="XM_007334540.1"/>
</dbReference>
<dbReference type="AlphaFoldDB" id="K5WHN5"/>
<organism evidence="11 12">
    <name type="scientific">Agaricus bisporus var. burnettii (strain JB137-S8 / ATCC MYA-4627 / FGSC 10392)</name>
    <name type="common">White button mushroom</name>
    <dbReference type="NCBI Taxonomy" id="597362"/>
    <lineage>
        <taxon>Eukaryota</taxon>
        <taxon>Fungi</taxon>
        <taxon>Dikarya</taxon>
        <taxon>Basidiomycota</taxon>
        <taxon>Agaricomycotina</taxon>
        <taxon>Agaricomycetes</taxon>
        <taxon>Agaricomycetidae</taxon>
        <taxon>Agaricales</taxon>
        <taxon>Agaricineae</taxon>
        <taxon>Agaricaceae</taxon>
        <taxon>Agaricus</taxon>
    </lineage>
</organism>
<evidence type="ECO:0000256" key="8">
    <source>
        <dbReference type="SAM" id="MobiDB-lite"/>
    </source>
</evidence>
<feature type="transmembrane region" description="Helical" evidence="9">
    <location>
        <begin position="156"/>
        <end position="177"/>
    </location>
</feature>
<dbReference type="Proteomes" id="UP000008493">
    <property type="component" value="Unassembled WGS sequence"/>
</dbReference>
<proteinExistence type="inferred from homology"/>
<comment type="subcellular location">
    <subcellularLocation>
        <location evidence="1">Membrane</location>
        <topology evidence="1">Multi-pass membrane protein</topology>
    </subcellularLocation>
</comment>
<evidence type="ECO:0000313" key="11">
    <source>
        <dbReference type="EMBL" id="EKM74786.1"/>
    </source>
</evidence>
<dbReference type="InParanoid" id="K5WHN5"/>